<dbReference type="Gene3D" id="3.30.559.70">
    <property type="entry name" value="Choline/Carnitine o-acyltransferase, domain 2"/>
    <property type="match status" value="1"/>
</dbReference>
<dbReference type="GO" id="GO:0016746">
    <property type="term" value="F:acyltransferase activity"/>
    <property type="evidence" value="ECO:0007669"/>
    <property type="project" value="UniProtKB-KW"/>
</dbReference>
<dbReference type="PROSITE" id="PS00439">
    <property type="entry name" value="ACYLTRANSF_C_1"/>
    <property type="match status" value="1"/>
</dbReference>
<dbReference type="AlphaFoldDB" id="A0A269PAK5"/>
<sequence length="578" mass="63491">MHSLPVHPATVDLKPLPLPPLGQTLEAYRTALSAVLSEEDLAHATRVIEGFAQGDGALLDATLRDRAAAREKEGTNWLHDEWYEGYLENREPLQLSTNVGFQLAPFGDGTGTSRVASAVQRIATVHLQAAAQQVPEDVDARGNRITMNQWFVYNGGVRHPNVDVDDVTVCDRDVADREIGVFVRGRLFALQISDADGNVAPLDQLSAAFDELLSTDEAADFNADFNAASLIGSGPLGDALSGLFTQNPGTYARLRDLLFTVDLVEAAGRSDAALLADLTFRPRGAWTYKPLSYQFGVDSPWTAVHVEHSCQDGATLVTALTRMHDVDVIESASMTARAPQELRWELDSNISDIAREVRSYTNITGDDAQPYTAEIVAVDINQPDDLPFKFSRDASAQLILSIAQQLTYGRVRAVYEAVDMREFRAGRTECLRAATPEAVAFARHLVDGDATQEQLVAAVDAHRAWVKRCKSGNGFDRHIQMLERLDERLPPAEFFTDETTIAARQDFLSTTSIGGADQIVRYAFAPTLPEGFGVAYTPLPKATEYCVSFNADTAERPEKFLRNLKRAAELLWEFCADL</sequence>
<dbReference type="Proteomes" id="UP000215771">
    <property type="component" value="Unassembled WGS sequence"/>
</dbReference>
<dbReference type="InterPro" id="IPR039551">
    <property type="entry name" value="Cho/carn_acyl_trans"/>
</dbReference>
<evidence type="ECO:0000256" key="1">
    <source>
        <dbReference type="ARBA" id="ARBA00005232"/>
    </source>
</evidence>
<dbReference type="RefSeq" id="WP_095278824.1">
    <property type="nucleotide sequence ID" value="NZ_CP047655.1"/>
</dbReference>
<proteinExistence type="inferred from homology"/>
<organism evidence="6 7">
    <name type="scientific">Corynebacterium hadale</name>
    <dbReference type="NCBI Taxonomy" id="2026255"/>
    <lineage>
        <taxon>Bacteria</taxon>
        <taxon>Bacillati</taxon>
        <taxon>Actinomycetota</taxon>
        <taxon>Actinomycetes</taxon>
        <taxon>Mycobacteriales</taxon>
        <taxon>Corynebacteriaceae</taxon>
        <taxon>Corynebacterium</taxon>
    </lineage>
</organism>
<keyword evidence="3" id="KW-0012">Acyltransferase</keyword>
<evidence type="ECO:0000313" key="6">
    <source>
        <dbReference type="EMBL" id="PAJ68469.1"/>
    </source>
</evidence>
<dbReference type="InterPro" id="IPR023213">
    <property type="entry name" value="CAT-like_dom_sf"/>
</dbReference>
<dbReference type="SUPFAM" id="SSF52777">
    <property type="entry name" value="CoA-dependent acyltransferases"/>
    <property type="match status" value="2"/>
</dbReference>
<dbReference type="InterPro" id="IPR042231">
    <property type="entry name" value="Cho/carn_acyl_trans_2"/>
</dbReference>
<dbReference type="PANTHER" id="PTHR22589">
    <property type="entry name" value="CARNITINE O-ACYLTRANSFERASE"/>
    <property type="match status" value="1"/>
</dbReference>
<comment type="caution">
    <text evidence="6">The sequence shown here is derived from an EMBL/GenBank/DDBJ whole genome shotgun (WGS) entry which is preliminary data.</text>
</comment>
<gene>
    <name evidence="6" type="ORF">CIG21_10675</name>
</gene>
<evidence type="ECO:0000256" key="2">
    <source>
        <dbReference type="ARBA" id="ARBA00022679"/>
    </source>
</evidence>
<dbReference type="Pfam" id="PF00755">
    <property type="entry name" value="Carn_acyltransf"/>
    <property type="match status" value="1"/>
</dbReference>
<dbReference type="EMBL" id="NQMQ01000026">
    <property type="protein sequence ID" value="PAJ68469.1"/>
    <property type="molecule type" value="Genomic_DNA"/>
</dbReference>
<evidence type="ECO:0000256" key="4">
    <source>
        <dbReference type="PIRSR" id="PIRSR600542-1"/>
    </source>
</evidence>
<comment type="similarity">
    <text evidence="1">Belongs to the carnitine/choline acetyltransferase family.</text>
</comment>
<dbReference type="InterPro" id="IPR000542">
    <property type="entry name" value="Carn_acyl_trans"/>
</dbReference>
<dbReference type="Gene3D" id="3.30.559.10">
    <property type="entry name" value="Chloramphenicol acetyltransferase-like domain"/>
    <property type="match status" value="1"/>
</dbReference>
<keyword evidence="2" id="KW-0808">Transferase</keyword>
<protein>
    <recommendedName>
        <fullName evidence="5">Choline/carnitine acyltransferase domain-containing protein</fullName>
    </recommendedName>
</protein>
<evidence type="ECO:0000259" key="5">
    <source>
        <dbReference type="Pfam" id="PF00755"/>
    </source>
</evidence>
<feature type="active site" description="Proton acceptor" evidence="4">
    <location>
        <position position="308"/>
    </location>
</feature>
<feature type="domain" description="Choline/carnitine acyltransferase" evidence="5">
    <location>
        <begin position="16"/>
        <end position="565"/>
    </location>
</feature>
<reference evidence="6 7" key="1">
    <citation type="submission" date="2017-08" db="EMBL/GenBank/DDBJ databases">
        <authorList>
            <person name="de Groot N.N."/>
        </authorList>
    </citation>
    <scope>NUCLEOTIDE SEQUENCE [LARGE SCALE GENOMIC DNA]</scope>
    <source>
        <strain evidence="6 7">NBT06-6</strain>
    </source>
</reference>
<name>A0A269PAK5_9CORY</name>
<evidence type="ECO:0000313" key="7">
    <source>
        <dbReference type="Proteomes" id="UP000215771"/>
    </source>
</evidence>
<evidence type="ECO:0000256" key="3">
    <source>
        <dbReference type="ARBA" id="ARBA00023315"/>
    </source>
</evidence>
<accession>A0A269PAK5</accession>